<reference evidence="6 7" key="2">
    <citation type="journal article" date="2013" name="Genome Biol. Evol.">
        <title>Genome sequencing of Giardia lamblia genotypes A2 and B isolates (DH and GS) and comparative analysis with the genomes of genotypes A1 and E (WB and Pig).</title>
        <authorList>
            <person name="Adam R.D."/>
            <person name="Dahlstrom E.W."/>
            <person name="Martens C.A."/>
            <person name="Bruno D.P."/>
            <person name="Barbian K.D."/>
            <person name="Ricklefs S.M."/>
            <person name="Hernandez M.M."/>
            <person name="Narla N.P."/>
            <person name="Patel R.B."/>
            <person name="Porcella S.F."/>
            <person name="Nash T.E."/>
        </authorList>
    </citation>
    <scope>NUCLEOTIDE SEQUENCE [LARGE SCALE GENOMIC DNA]</scope>
    <source>
        <strain evidence="6 7">DH</strain>
    </source>
</reference>
<dbReference type="VEuPathDB" id="GiardiaDB:QR46_1239"/>
<dbReference type="PROSITE" id="PS00518">
    <property type="entry name" value="ZF_RING_1"/>
    <property type="match status" value="1"/>
</dbReference>
<gene>
    <name evidence="6" type="ORF">DHA2_9850</name>
</gene>
<dbReference type="VEuPathDB" id="GiardiaDB:GL50803_009850"/>
<dbReference type="Pfam" id="PF15227">
    <property type="entry name" value="zf-C3HC4_4"/>
    <property type="match status" value="1"/>
</dbReference>
<accession>V6TA74</accession>
<dbReference type="VEuPathDB" id="GiardiaDB:DHA2_9850"/>
<protein>
    <recommendedName>
        <fullName evidence="5">RING-type domain-containing protein</fullName>
    </recommendedName>
</protein>
<sequence>MRSNSAVLALVDALRCIVCHDVARKPVVLGCDHIFCLECIRSIPPDTDNALMYRCPLCSAPYSLQRCQPNARLDLISMNFLVLLETVFKAPSAISPVRQATPDRASFITASSFISISDEDPPVVYQKPPSLSRGTHDAAEQPVVKRRPPAIPRKARCAARGKAQAGDFDSLAYIPLSEFCRGDAVMQRLETLRACDWLLRFGFSSTFVSDLRSGASGVRAIKLYNEYLRRYKHLRSDPTLAQNPDLRLYVTDIVLRTEASATVPDPQAASDTAMYAMLLKELLGRRDACSRLLRKTAKGLGIYFNQT</sequence>
<name>V6TA74_GIAIN</name>
<dbReference type="GO" id="GO:0097505">
    <property type="term" value="C:Rad6-Rad18 complex"/>
    <property type="evidence" value="ECO:0007669"/>
    <property type="project" value="TreeGrafter"/>
</dbReference>
<dbReference type="InterPro" id="IPR017907">
    <property type="entry name" value="Znf_RING_CS"/>
</dbReference>
<dbReference type="AlphaFoldDB" id="V6TA74"/>
<dbReference type="Proteomes" id="UP000018320">
    <property type="component" value="Unassembled WGS sequence"/>
</dbReference>
<evidence type="ECO:0000313" key="7">
    <source>
        <dbReference type="Proteomes" id="UP000018320"/>
    </source>
</evidence>
<dbReference type="GO" id="GO:0008270">
    <property type="term" value="F:zinc ion binding"/>
    <property type="evidence" value="ECO:0007669"/>
    <property type="project" value="UniProtKB-KW"/>
</dbReference>
<dbReference type="GO" id="GO:0006513">
    <property type="term" value="P:protein monoubiquitination"/>
    <property type="evidence" value="ECO:0007669"/>
    <property type="project" value="InterPro"/>
</dbReference>
<dbReference type="PANTHER" id="PTHR14134:SF2">
    <property type="entry name" value="E3 UBIQUITIN-PROTEIN LIGASE RAD18"/>
    <property type="match status" value="1"/>
</dbReference>
<feature type="domain" description="RING-type" evidence="5">
    <location>
        <begin position="16"/>
        <end position="59"/>
    </location>
</feature>
<dbReference type="PROSITE" id="PS50089">
    <property type="entry name" value="ZF_RING_2"/>
    <property type="match status" value="1"/>
</dbReference>
<dbReference type="EMBL" id="AHGT01000069">
    <property type="protein sequence ID" value="ESU35761.1"/>
    <property type="molecule type" value="Genomic_DNA"/>
</dbReference>
<dbReference type="VEuPathDB" id="GiardiaDB:GL50581_2835"/>
<dbReference type="SMART" id="SM00184">
    <property type="entry name" value="RING"/>
    <property type="match status" value="1"/>
</dbReference>
<dbReference type="GO" id="GO:0003697">
    <property type="term" value="F:single-stranded DNA binding"/>
    <property type="evidence" value="ECO:0007669"/>
    <property type="project" value="InterPro"/>
</dbReference>
<evidence type="ECO:0000313" key="6">
    <source>
        <dbReference type="EMBL" id="ESU35761.1"/>
    </source>
</evidence>
<evidence type="ECO:0000256" key="1">
    <source>
        <dbReference type="ARBA" id="ARBA00022723"/>
    </source>
</evidence>
<dbReference type="GO" id="GO:0005634">
    <property type="term" value="C:nucleus"/>
    <property type="evidence" value="ECO:0007669"/>
    <property type="project" value="TreeGrafter"/>
</dbReference>
<keyword evidence="1" id="KW-0479">Metal-binding</keyword>
<dbReference type="InterPro" id="IPR039577">
    <property type="entry name" value="Rad18"/>
</dbReference>
<dbReference type="SUPFAM" id="SSF57850">
    <property type="entry name" value="RING/U-box"/>
    <property type="match status" value="1"/>
</dbReference>
<dbReference type="PANTHER" id="PTHR14134">
    <property type="entry name" value="E3 UBIQUITIN-PROTEIN LIGASE RAD18"/>
    <property type="match status" value="1"/>
</dbReference>
<evidence type="ECO:0000259" key="5">
    <source>
        <dbReference type="PROSITE" id="PS50089"/>
    </source>
</evidence>
<dbReference type="GO" id="GO:0061630">
    <property type="term" value="F:ubiquitin protein ligase activity"/>
    <property type="evidence" value="ECO:0007669"/>
    <property type="project" value="InterPro"/>
</dbReference>
<dbReference type="InterPro" id="IPR001841">
    <property type="entry name" value="Znf_RING"/>
</dbReference>
<comment type="caution">
    <text evidence="6">The sequence shown here is derived from an EMBL/GenBank/DDBJ whole genome shotgun (WGS) entry which is preliminary data.</text>
</comment>
<dbReference type="InterPro" id="IPR013083">
    <property type="entry name" value="Znf_RING/FYVE/PHD"/>
</dbReference>
<keyword evidence="3" id="KW-0862">Zinc</keyword>
<evidence type="ECO:0000256" key="4">
    <source>
        <dbReference type="PROSITE-ProRule" id="PRU00175"/>
    </source>
</evidence>
<evidence type="ECO:0000256" key="2">
    <source>
        <dbReference type="ARBA" id="ARBA00022771"/>
    </source>
</evidence>
<keyword evidence="2 4" id="KW-0863">Zinc-finger</keyword>
<dbReference type="GO" id="GO:0006301">
    <property type="term" value="P:DNA damage tolerance"/>
    <property type="evidence" value="ECO:0007669"/>
    <property type="project" value="InterPro"/>
</dbReference>
<evidence type="ECO:0000256" key="3">
    <source>
        <dbReference type="ARBA" id="ARBA00022833"/>
    </source>
</evidence>
<reference evidence="7" key="1">
    <citation type="submission" date="2012-02" db="EMBL/GenBank/DDBJ databases">
        <title>Genome sequencing of Giardia lamblia Genotypes A2 and B isolates (DH and GS) and comparative analysis with the genomes of Genotypes A1 and E (WB and Pig).</title>
        <authorList>
            <person name="Adam R."/>
            <person name="Dahlstrom E."/>
            <person name="Martens C."/>
            <person name="Bruno D."/>
            <person name="Barbian K."/>
            <person name="Porcella S.F."/>
            <person name="Nash T."/>
        </authorList>
    </citation>
    <scope>NUCLEOTIDE SEQUENCE</scope>
    <source>
        <strain evidence="7">DH</strain>
    </source>
</reference>
<proteinExistence type="predicted"/>
<organism evidence="6 7">
    <name type="scientific">Giardia intestinalis</name>
    <name type="common">Giardia lamblia</name>
    <dbReference type="NCBI Taxonomy" id="5741"/>
    <lineage>
        <taxon>Eukaryota</taxon>
        <taxon>Metamonada</taxon>
        <taxon>Diplomonadida</taxon>
        <taxon>Hexamitidae</taxon>
        <taxon>Giardiinae</taxon>
        <taxon>Giardia</taxon>
    </lineage>
</organism>
<dbReference type="Gene3D" id="3.30.40.10">
    <property type="entry name" value="Zinc/RING finger domain, C3HC4 (zinc finger)"/>
    <property type="match status" value="1"/>
</dbReference>